<dbReference type="PANTHER" id="PTHR43405:SF1">
    <property type="entry name" value="GLYCOSYL HYDROLASE DIGH"/>
    <property type="match status" value="1"/>
</dbReference>
<dbReference type="GO" id="GO:0000272">
    <property type="term" value="P:polysaccharide catabolic process"/>
    <property type="evidence" value="ECO:0007669"/>
    <property type="project" value="InterPro"/>
</dbReference>
<dbReference type="Gene3D" id="1.10.1330.10">
    <property type="entry name" value="Dockerin domain"/>
    <property type="match status" value="1"/>
</dbReference>
<dbReference type="InterPro" id="IPR052177">
    <property type="entry name" value="Divisome_Glycosyl_Hydrolase"/>
</dbReference>
<dbReference type="AlphaFoldDB" id="A0A518DBG1"/>
<dbReference type="InterPro" id="IPR036439">
    <property type="entry name" value="Dockerin_dom_sf"/>
</dbReference>
<evidence type="ECO:0000313" key="5">
    <source>
        <dbReference type="Proteomes" id="UP000317429"/>
    </source>
</evidence>
<dbReference type="Gene3D" id="3.20.20.80">
    <property type="entry name" value="Glycosidases"/>
    <property type="match status" value="1"/>
</dbReference>
<organism evidence="4 5">
    <name type="scientific">Pirellulimonas nuda</name>
    <dbReference type="NCBI Taxonomy" id="2528009"/>
    <lineage>
        <taxon>Bacteria</taxon>
        <taxon>Pseudomonadati</taxon>
        <taxon>Planctomycetota</taxon>
        <taxon>Planctomycetia</taxon>
        <taxon>Pirellulales</taxon>
        <taxon>Lacipirellulaceae</taxon>
        <taxon>Pirellulimonas</taxon>
    </lineage>
</organism>
<accession>A0A518DBG1</accession>
<keyword evidence="5" id="KW-1185">Reference proteome</keyword>
<sequence length="644" mass="69330">MSVSAIEAPGKMHMCARLGARAHGWAGAGRVSVRNAAPFPTLWRCENGVLFNFFTRAAAPTAILLVTLVQGALAAPAEVRGTWLTTTGPDHIKSGANTGAVIADLRAIGLNTAYVETWKNGYSNFPSQTLSSLTGGPDRSTFLGSRDLVQETLIQSHRNGMEYIGWFEYGFAAQFVGSGGVPSNPLAVTMRDRGWLLRDASGQYGNSSNQFAWMNPAVPEVRRFLIDLTLEAVVRYDLDGVQFDDRLAWPKEFGWDSTTAALYLQETGRSLPTSVNDANFRAWRQSKVTLFASELTSAIEAARPGLHVSVAPSVTSFSDTEYNAPWPAWQNAGLFDEYAPQVYRDNINSFNATLGAQLAPFDPGQRDELVVGLRANGSGANTPYADLQAMIDRVRVEGAAGHSIWYSSAVRDLYGPQLSAYYDVAGQGQADNPFFGPGWRPPAVVGSQTAPGSGSWSFTVAQGGRYRIVAEKNGLWTELATASLGLGDADFQVAGATQVELLIDRRPLQTPDFNGDGLVDAADYTVWRDTLGSTLDLRADANGDLRIDGLDLDRWRLGFAVAGRPGAPARSVPEPAAWVLTAVLIGARRRTTVAKTASVRQGVQPSADGRPGAPRRLRTRSIGLATRRQGATRPTVMPPAPRLP</sequence>
<dbReference type="EMBL" id="CP036291">
    <property type="protein sequence ID" value="QDU88798.1"/>
    <property type="molecule type" value="Genomic_DNA"/>
</dbReference>
<dbReference type="Proteomes" id="UP000317429">
    <property type="component" value="Chromosome"/>
</dbReference>
<keyword evidence="1" id="KW-0732">Signal</keyword>
<dbReference type="PANTHER" id="PTHR43405">
    <property type="entry name" value="GLYCOSYL HYDROLASE DIGH"/>
    <property type="match status" value="1"/>
</dbReference>
<dbReference type="Pfam" id="PF02638">
    <property type="entry name" value="GHL10"/>
    <property type="match status" value="1"/>
</dbReference>
<evidence type="ECO:0000256" key="1">
    <source>
        <dbReference type="ARBA" id="ARBA00022729"/>
    </source>
</evidence>
<feature type="domain" description="Glycosyl hydrolase-like 10" evidence="3">
    <location>
        <begin position="78"/>
        <end position="354"/>
    </location>
</feature>
<dbReference type="InterPro" id="IPR003790">
    <property type="entry name" value="GHL10"/>
</dbReference>
<evidence type="ECO:0000259" key="3">
    <source>
        <dbReference type="Pfam" id="PF02638"/>
    </source>
</evidence>
<dbReference type="PROSITE" id="PS00018">
    <property type="entry name" value="EF_HAND_1"/>
    <property type="match status" value="1"/>
</dbReference>
<evidence type="ECO:0000313" key="4">
    <source>
        <dbReference type="EMBL" id="QDU88798.1"/>
    </source>
</evidence>
<dbReference type="OrthoDB" id="9760892at2"/>
<dbReference type="InterPro" id="IPR017853">
    <property type="entry name" value="GH"/>
</dbReference>
<evidence type="ECO:0000256" key="2">
    <source>
        <dbReference type="SAM" id="MobiDB-lite"/>
    </source>
</evidence>
<name>A0A518DBG1_9BACT</name>
<protein>
    <recommendedName>
        <fullName evidence="3">Glycosyl hydrolase-like 10 domain-containing protein</fullName>
    </recommendedName>
</protein>
<dbReference type="InterPro" id="IPR018247">
    <property type="entry name" value="EF_Hand_1_Ca_BS"/>
</dbReference>
<dbReference type="SUPFAM" id="SSF51445">
    <property type="entry name" value="(Trans)glycosidases"/>
    <property type="match status" value="1"/>
</dbReference>
<reference evidence="4 5" key="1">
    <citation type="submission" date="2019-02" db="EMBL/GenBank/DDBJ databases">
        <title>Deep-cultivation of Planctomycetes and their phenomic and genomic characterization uncovers novel biology.</title>
        <authorList>
            <person name="Wiegand S."/>
            <person name="Jogler M."/>
            <person name="Boedeker C."/>
            <person name="Pinto D."/>
            <person name="Vollmers J."/>
            <person name="Rivas-Marin E."/>
            <person name="Kohn T."/>
            <person name="Peeters S.H."/>
            <person name="Heuer A."/>
            <person name="Rast P."/>
            <person name="Oberbeckmann S."/>
            <person name="Bunk B."/>
            <person name="Jeske O."/>
            <person name="Meyerdierks A."/>
            <person name="Storesund J.E."/>
            <person name="Kallscheuer N."/>
            <person name="Luecker S."/>
            <person name="Lage O.M."/>
            <person name="Pohl T."/>
            <person name="Merkel B.J."/>
            <person name="Hornburger P."/>
            <person name="Mueller R.-W."/>
            <person name="Bruemmer F."/>
            <person name="Labrenz M."/>
            <person name="Spormann A.M."/>
            <person name="Op den Camp H."/>
            <person name="Overmann J."/>
            <person name="Amann R."/>
            <person name="Jetten M.S.M."/>
            <person name="Mascher T."/>
            <person name="Medema M.H."/>
            <person name="Devos D.P."/>
            <person name="Kaster A.-K."/>
            <person name="Ovreas L."/>
            <person name="Rohde M."/>
            <person name="Galperin M.Y."/>
            <person name="Jogler C."/>
        </authorList>
    </citation>
    <scope>NUCLEOTIDE SEQUENCE [LARGE SCALE GENOMIC DNA]</scope>
    <source>
        <strain evidence="4 5">Pla175</strain>
    </source>
</reference>
<dbReference type="KEGG" id="pnd:Pla175_21820"/>
<gene>
    <name evidence="4" type="ORF">Pla175_21820</name>
</gene>
<proteinExistence type="predicted"/>
<feature type="region of interest" description="Disordered" evidence="2">
    <location>
        <begin position="596"/>
        <end position="644"/>
    </location>
</feature>